<evidence type="ECO:0008006" key="4">
    <source>
        <dbReference type="Google" id="ProtNLM"/>
    </source>
</evidence>
<dbReference type="RefSeq" id="WP_373951597.1">
    <property type="nucleotide sequence ID" value="NZ_JBHDLN010000005.1"/>
</dbReference>
<evidence type="ECO:0000313" key="3">
    <source>
        <dbReference type="Proteomes" id="UP001575622"/>
    </source>
</evidence>
<gene>
    <name evidence="2" type="ORF">ACEU3E_13325</name>
</gene>
<evidence type="ECO:0000256" key="1">
    <source>
        <dbReference type="SAM" id="Phobius"/>
    </source>
</evidence>
<feature type="transmembrane region" description="Helical" evidence="1">
    <location>
        <begin position="12"/>
        <end position="37"/>
    </location>
</feature>
<evidence type="ECO:0000313" key="2">
    <source>
        <dbReference type="EMBL" id="MFB0843157.1"/>
    </source>
</evidence>
<keyword evidence="1" id="KW-1133">Transmembrane helix</keyword>
<name>A0ABV4UZB0_9BACL</name>
<keyword evidence="1" id="KW-0812">Transmembrane</keyword>
<sequence length="156" mass="17951">MKKIISDLWSSQFFRFLIVGGFNVVFGYVLTIILLTILRNFGINQNIVCFGLVVDIPILASVLIGIPLAYTTQTLVAFREKWKLTKMLYYPITMIPNVFIQQITYFYLERLIDQLFPHIHSTYISYAIATIAPIPVMFIMVKLIVTNKKKIIHTGS</sequence>
<feature type="transmembrane region" description="Helical" evidence="1">
    <location>
        <begin position="43"/>
        <end position="66"/>
    </location>
</feature>
<comment type="caution">
    <text evidence="2">The sequence shown here is derived from an EMBL/GenBank/DDBJ whole genome shotgun (WGS) entry which is preliminary data.</text>
</comment>
<feature type="transmembrane region" description="Helical" evidence="1">
    <location>
        <begin position="87"/>
        <end position="108"/>
    </location>
</feature>
<keyword evidence="3" id="KW-1185">Reference proteome</keyword>
<dbReference type="Proteomes" id="UP001575622">
    <property type="component" value="Unassembled WGS sequence"/>
</dbReference>
<proteinExistence type="predicted"/>
<accession>A0ABV4UZB0</accession>
<dbReference type="EMBL" id="JBHDLN010000005">
    <property type="protein sequence ID" value="MFB0843157.1"/>
    <property type="molecule type" value="Genomic_DNA"/>
</dbReference>
<keyword evidence="1" id="KW-0472">Membrane</keyword>
<feature type="transmembrane region" description="Helical" evidence="1">
    <location>
        <begin position="123"/>
        <end position="145"/>
    </location>
</feature>
<organism evidence="2 3">
    <name type="scientific">Paenibacillus oleatilyticus</name>
    <dbReference type="NCBI Taxonomy" id="2594886"/>
    <lineage>
        <taxon>Bacteria</taxon>
        <taxon>Bacillati</taxon>
        <taxon>Bacillota</taxon>
        <taxon>Bacilli</taxon>
        <taxon>Bacillales</taxon>
        <taxon>Paenibacillaceae</taxon>
        <taxon>Paenibacillus</taxon>
    </lineage>
</organism>
<protein>
    <recommendedName>
        <fullName evidence="4">GtrA-like protein</fullName>
    </recommendedName>
</protein>
<reference evidence="2 3" key="1">
    <citation type="submission" date="2024-09" db="EMBL/GenBank/DDBJ databases">
        <authorList>
            <person name="Makale K.P.P."/>
            <person name="Makhzoum A."/>
            <person name="Rantong G."/>
            <person name="Rahube T.O."/>
        </authorList>
    </citation>
    <scope>NUCLEOTIDE SEQUENCE [LARGE SCALE GENOMIC DNA]</scope>
    <source>
        <strain evidence="2 3">KM_D13</strain>
    </source>
</reference>